<sequence>MKLGILTTTGLLIAIGCASGVKAENVSHVKQLLETKM</sequence>
<protein>
    <submittedName>
        <fullName evidence="1">Pentapeptide repeat family protein</fullName>
    </submittedName>
</protein>
<evidence type="ECO:0000313" key="1">
    <source>
        <dbReference type="EMBL" id="CAA9334912.1"/>
    </source>
</evidence>
<dbReference type="AlphaFoldDB" id="A0A6J4LJG8"/>
<proteinExistence type="predicted"/>
<accession>A0A6J4LJG8</accession>
<dbReference type="EMBL" id="CADCTZ010000342">
    <property type="protein sequence ID" value="CAA9334912.1"/>
    <property type="molecule type" value="Genomic_DNA"/>
</dbReference>
<organism evidence="1">
    <name type="scientific">uncultured Microcoleus sp</name>
    <dbReference type="NCBI Taxonomy" id="259945"/>
    <lineage>
        <taxon>Bacteria</taxon>
        <taxon>Bacillati</taxon>
        <taxon>Cyanobacteriota</taxon>
        <taxon>Cyanophyceae</taxon>
        <taxon>Oscillatoriophycideae</taxon>
        <taxon>Oscillatoriales</taxon>
        <taxon>Microcoleaceae</taxon>
        <taxon>Microcoleus</taxon>
        <taxon>environmental samples</taxon>
    </lineage>
</organism>
<name>A0A6J4LJG8_9CYAN</name>
<dbReference type="PROSITE" id="PS51257">
    <property type="entry name" value="PROKAR_LIPOPROTEIN"/>
    <property type="match status" value="1"/>
</dbReference>
<reference evidence="1" key="1">
    <citation type="submission" date="2020-02" db="EMBL/GenBank/DDBJ databases">
        <authorList>
            <person name="Meier V. D."/>
        </authorList>
    </citation>
    <scope>NUCLEOTIDE SEQUENCE</scope>
    <source>
        <strain evidence="1">AVDCRST_MAG84</strain>
    </source>
</reference>
<gene>
    <name evidence="1" type="ORF">AVDCRST_MAG84-2060</name>
</gene>